<dbReference type="InterPro" id="IPR023214">
    <property type="entry name" value="HAD_sf"/>
</dbReference>
<dbReference type="SUPFAM" id="SSF56784">
    <property type="entry name" value="HAD-like"/>
    <property type="match status" value="1"/>
</dbReference>
<comment type="function">
    <text evidence="1">Essential component of the TIM23 complex, a complex that mediates the translocation of transit peptide-containing proteins across the mitochondrial inner membrane.</text>
</comment>
<keyword evidence="1" id="KW-0653">Protein transport</keyword>
<evidence type="ECO:0000259" key="2">
    <source>
        <dbReference type="PROSITE" id="PS50969"/>
    </source>
</evidence>
<keyword evidence="1" id="KW-0809">Transit peptide</keyword>
<dbReference type="Gene3D" id="3.40.50.1000">
    <property type="entry name" value="HAD superfamily/HAD-like"/>
    <property type="match status" value="1"/>
</dbReference>
<keyword evidence="4" id="KW-1185">Reference proteome</keyword>
<gene>
    <name evidence="3" type="ORF">H4R34_004871</name>
</gene>
<evidence type="ECO:0000313" key="4">
    <source>
        <dbReference type="Proteomes" id="UP001151582"/>
    </source>
</evidence>
<dbReference type="PANTHER" id="PTHR12210">
    <property type="entry name" value="DULLARD PROTEIN PHOSPHATASE"/>
    <property type="match status" value="1"/>
</dbReference>
<dbReference type="InterPro" id="IPR004274">
    <property type="entry name" value="FCP1_dom"/>
</dbReference>
<comment type="subunit">
    <text evidence="1">Component of the TIM23 complex.</text>
</comment>
<dbReference type="OrthoDB" id="1711508at2759"/>
<dbReference type="PROSITE" id="PS50969">
    <property type="entry name" value="FCP1"/>
    <property type="match status" value="1"/>
</dbReference>
<dbReference type="EMBL" id="JANBQB010000715">
    <property type="protein sequence ID" value="KAJ1974035.1"/>
    <property type="molecule type" value="Genomic_DNA"/>
</dbReference>
<comment type="subcellular location">
    <subcellularLocation>
        <location evidence="1">Mitochondrion inner membrane</location>
        <topology evidence="1">Single-pass membrane protein</topology>
    </subcellularLocation>
</comment>
<protein>
    <recommendedName>
        <fullName evidence="1">Mitochondrial import inner membrane translocase subunit TIM50</fullName>
    </recommendedName>
</protein>
<dbReference type="AlphaFoldDB" id="A0A9W8EAR8"/>
<proteinExistence type="inferred from homology"/>
<evidence type="ECO:0000313" key="3">
    <source>
        <dbReference type="EMBL" id="KAJ1974035.1"/>
    </source>
</evidence>
<reference evidence="3" key="1">
    <citation type="submission" date="2022-07" db="EMBL/GenBank/DDBJ databases">
        <title>Phylogenomic reconstructions and comparative analyses of Kickxellomycotina fungi.</title>
        <authorList>
            <person name="Reynolds N.K."/>
            <person name="Stajich J.E."/>
            <person name="Barry K."/>
            <person name="Grigoriev I.V."/>
            <person name="Crous P."/>
            <person name="Smith M.E."/>
        </authorList>
    </citation>
    <scope>NUCLEOTIDE SEQUENCE</scope>
    <source>
        <strain evidence="3">RSA 567</strain>
    </source>
</reference>
<dbReference type="SMART" id="SM00577">
    <property type="entry name" value="CPDc"/>
    <property type="match status" value="1"/>
</dbReference>
<dbReference type="Proteomes" id="UP001151582">
    <property type="component" value="Unassembled WGS sequence"/>
</dbReference>
<dbReference type="InterPro" id="IPR050365">
    <property type="entry name" value="TIM50"/>
</dbReference>
<keyword evidence="1" id="KW-0496">Mitochondrion</keyword>
<dbReference type="GO" id="GO:0005744">
    <property type="term" value="C:TIM23 mitochondrial import inner membrane translocase complex"/>
    <property type="evidence" value="ECO:0007669"/>
    <property type="project" value="UniProtKB-UniRule"/>
</dbReference>
<comment type="caution">
    <text evidence="3">The sequence shown here is derived from an EMBL/GenBank/DDBJ whole genome shotgun (WGS) entry which is preliminary data.</text>
</comment>
<evidence type="ECO:0000256" key="1">
    <source>
        <dbReference type="RuleBase" id="RU365079"/>
    </source>
</evidence>
<dbReference type="GO" id="GO:0015031">
    <property type="term" value="P:protein transport"/>
    <property type="evidence" value="ECO:0007669"/>
    <property type="project" value="UniProtKB-KW"/>
</dbReference>
<dbReference type="Pfam" id="PF03031">
    <property type="entry name" value="NIF"/>
    <property type="match status" value="2"/>
</dbReference>
<sequence length="259" mass="29260">MAYARKFKYGPRNHHTGRPMPPPAAQPRTKVPLLVVLDLNGTLLHRSSSGSEGRARPYLPDFLEFLVNTFHVMVWSSAQAQNVMRMVQCHFAAASTQLEATWSRSRCRVQYVPKRKPVAKKDLRRLWHNASSRCPLPTARSRDCGVYPPRADTPLRTQGWSARNTLIIDDSLEKISDYPHNGLVVGTFHAKSHNDRELQAVEHYLQQLATSWDSRADVRDYVRRSPYTSLGSVPTIPAKAPSTLQPMPTIPLDLAESEQ</sequence>
<feature type="domain" description="FCP1 homology" evidence="2">
    <location>
        <begin position="28"/>
        <end position="208"/>
    </location>
</feature>
<keyword evidence="1" id="KW-0813">Transport</keyword>
<dbReference type="InterPro" id="IPR036412">
    <property type="entry name" value="HAD-like_sf"/>
</dbReference>
<keyword evidence="1" id="KW-0811">Translocation</keyword>
<name>A0A9W8EAR8_9FUNG</name>
<comment type="similarity">
    <text evidence="1">Belongs to the TIM50 family.</text>
</comment>
<organism evidence="3 4">
    <name type="scientific">Dimargaris verticillata</name>
    <dbReference type="NCBI Taxonomy" id="2761393"/>
    <lineage>
        <taxon>Eukaryota</taxon>
        <taxon>Fungi</taxon>
        <taxon>Fungi incertae sedis</taxon>
        <taxon>Zoopagomycota</taxon>
        <taxon>Kickxellomycotina</taxon>
        <taxon>Dimargaritomycetes</taxon>
        <taxon>Dimargaritales</taxon>
        <taxon>Dimargaritaceae</taxon>
        <taxon>Dimargaris</taxon>
    </lineage>
</organism>
<accession>A0A9W8EAR8</accession>